<organism evidence="2 3">
    <name type="scientific">Sphaerisporangium melleum</name>
    <dbReference type="NCBI Taxonomy" id="321316"/>
    <lineage>
        <taxon>Bacteria</taxon>
        <taxon>Bacillati</taxon>
        <taxon>Actinomycetota</taxon>
        <taxon>Actinomycetes</taxon>
        <taxon>Streptosporangiales</taxon>
        <taxon>Streptosporangiaceae</taxon>
        <taxon>Sphaerisporangium</taxon>
    </lineage>
</organism>
<evidence type="ECO:0000313" key="3">
    <source>
        <dbReference type="Proteomes" id="UP000645217"/>
    </source>
</evidence>
<proteinExistence type="predicted"/>
<accession>A0A917VNG7</accession>
<dbReference type="Proteomes" id="UP000645217">
    <property type="component" value="Unassembled WGS sequence"/>
</dbReference>
<keyword evidence="3" id="KW-1185">Reference proteome</keyword>
<dbReference type="EMBL" id="BMNT01000029">
    <property type="protein sequence ID" value="GGL01783.1"/>
    <property type="molecule type" value="Genomic_DNA"/>
</dbReference>
<reference evidence="2" key="2">
    <citation type="submission" date="2020-09" db="EMBL/GenBank/DDBJ databases">
        <authorList>
            <person name="Sun Q."/>
            <person name="Ohkuma M."/>
        </authorList>
    </citation>
    <scope>NUCLEOTIDE SEQUENCE</scope>
    <source>
        <strain evidence="2">JCM 13064</strain>
    </source>
</reference>
<protein>
    <submittedName>
        <fullName evidence="2">Uncharacterized protein</fullName>
    </submittedName>
</protein>
<dbReference type="RefSeq" id="WP_189165459.1">
    <property type="nucleotide sequence ID" value="NZ_BMNT01000029.1"/>
</dbReference>
<name>A0A917VNG7_9ACTN</name>
<gene>
    <name evidence="2" type="ORF">GCM10007964_49820</name>
</gene>
<feature type="compositionally biased region" description="Basic residues" evidence="1">
    <location>
        <begin position="8"/>
        <end position="20"/>
    </location>
</feature>
<comment type="caution">
    <text evidence="2">The sequence shown here is derived from an EMBL/GenBank/DDBJ whole genome shotgun (WGS) entry which is preliminary data.</text>
</comment>
<feature type="compositionally biased region" description="Basic and acidic residues" evidence="1">
    <location>
        <begin position="23"/>
        <end position="46"/>
    </location>
</feature>
<evidence type="ECO:0000256" key="1">
    <source>
        <dbReference type="SAM" id="MobiDB-lite"/>
    </source>
</evidence>
<evidence type="ECO:0000313" key="2">
    <source>
        <dbReference type="EMBL" id="GGL01783.1"/>
    </source>
</evidence>
<dbReference type="AlphaFoldDB" id="A0A917VNG7"/>
<feature type="region of interest" description="Disordered" evidence="1">
    <location>
        <begin position="1"/>
        <end position="46"/>
    </location>
</feature>
<reference evidence="2" key="1">
    <citation type="journal article" date="2014" name="Int. J. Syst. Evol. Microbiol.">
        <title>Complete genome sequence of Corynebacterium casei LMG S-19264T (=DSM 44701T), isolated from a smear-ripened cheese.</title>
        <authorList>
            <consortium name="US DOE Joint Genome Institute (JGI-PGF)"/>
            <person name="Walter F."/>
            <person name="Albersmeier A."/>
            <person name="Kalinowski J."/>
            <person name="Ruckert C."/>
        </authorList>
    </citation>
    <scope>NUCLEOTIDE SEQUENCE</scope>
    <source>
        <strain evidence="2">JCM 13064</strain>
    </source>
</reference>
<sequence length="46" mass="5128">MAGADRKKSSKATGKAKKAAIKATREIKQNRREEEDRREAGAEQAR</sequence>